<dbReference type="RefSeq" id="WP_165050114.1">
    <property type="nucleotide sequence ID" value="NZ_JAALFE010000010.1"/>
</dbReference>
<reference evidence="1 2" key="1">
    <citation type="submission" date="2020-02" db="EMBL/GenBank/DDBJ databases">
        <title>Rhodobacter translucens sp. nov., a novel bacterium isolated from activated sludge.</title>
        <authorList>
            <person name="Liu J."/>
        </authorList>
    </citation>
    <scope>NUCLEOTIDE SEQUENCE [LARGE SCALE GENOMIC DNA]</scope>
    <source>
        <strain evidence="1 2">HX-7-19</strain>
    </source>
</reference>
<name>A0A6M1U9Y3_9RHOB</name>
<sequence length="109" mass="12032">MIRDYLRSQVDHGSSMDTGGGLGCADLWVTFDGKEYTVTVKGGGSEKAHADRMEELTLIQNIMARGVEQAKSETDKARIAALRNVLRMILEAQSIEDAKRFAEEAIEDI</sequence>
<dbReference type="EMBL" id="JAALFE010000010">
    <property type="protein sequence ID" value="NGQ91501.1"/>
    <property type="molecule type" value="Genomic_DNA"/>
</dbReference>
<dbReference type="Proteomes" id="UP000474758">
    <property type="component" value="Unassembled WGS sequence"/>
</dbReference>
<evidence type="ECO:0000313" key="1">
    <source>
        <dbReference type="EMBL" id="NGQ91501.1"/>
    </source>
</evidence>
<evidence type="ECO:0000313" key="2">
    <source>
        <dbReference type="Proteomes" id="UP000474758"/>
    </source>
</evidence>
<comment type="caution">
    <text evidence="1">The sequence shown here is derived from an EMBL/GenBank/DDBJ whole genome shotgun (WGS) entry which is preliminary data.</text>
</comment>
<keyword evidence="2" id="KW-1185">Reference proteome</keyword>
<proteinExistence type="predicted"/>
<organism evidence="1 2">
    <name type="scientific">Paragemmobacter kunshanensis</name>
    <dbReference type="NCBI Taxonomy" id="2583234"/>
    <lineage>
        <taxon>Bacteria</taxon>
        <taxon>Pseudomonadati</taxon>
        <taxon>Pseudomonadota</taxon>
        <taxon>Alphaproteobacteria</taxon>
        <taxon>Rhodobacterales</taxon>
        <taxon>Paracoccaceae</taxon>
        <taxon>Paragemmobacter</taxon>
    </lineage>
</organism>
<gene>
    <name evidence="1" type="ORF">G5V65_11390</name>
</gene>
<dbReference type="AlphaFoldDB" id="A0A6M1U9Y3"/>
<accession>A0A6M1U9Y3</accession>
<protein>
    <submittedName>
        <fullName evidence="1">Uncharacterized protein</fullName>
    </submittedName>
</protein>